<dbReference type="Pfam" id="PF03123">
    <property type="entry name" value="CAT_RBD"/>
    <property type="match status" value="1"/>
</dbReference>
<gene>
    <name evidence="3" type="primary">glcT</name>
    <name evidence="3" type="ORF">CLOSAC_09670</name>
</gene>
<dbReference type="Gene3D" id="2.30.24.10">
    <property type="entry name" value="CAT RNA-binding domain"/>
    <property type="match status" value="1"/>
</dbReference>
<name>A0A1S8NJM1_CLOSA</name>
<dbReference type="GO" id="GO:0003723">
    <property type="term" value="F:RNA binding"/>
    <property type="evidence" value="ECO:0007669"/>
    <property type="project" value="InterPro"/>
</dbReference>
<accession>A0A1S8NJM1</accession>
<dbReference type="Pfam" id="PF00874">
    <property type="entry name" value="PRD"/>
    <property type="match status" value="2"/>
</dbReference>
<feature type="domain" description="PRD" evidence="2">
    <location>
        <begin position="179"/>
        <end position="285"/>
    </location>
</feature>
<evidence type="ECO:0000313" key="3">
    <source>
        <dbReference type="EMBL" id="OOM16675.1"/>
    </source>
</evidence>
<dbReference type="SUPFAM" id="SSF50151">
    <property type="entry name" value="SacY-like RNA-binding domain"/>
    <property type="match status" value="1"/>
</dbReference>
<dbReference type="PANTHER" id="PTHR30185:SF16">
    <property type="entry name" value="PROTEIN GLCT"/>
    <property type="match status" value="1"/>
</dbReference>
<dbReference type="RefSeq" id="WP_077864354.1">
    <property type="nucleotide sequence ID" value="NZ_LZYZ01000001.1"/>
</dbReference>
<dbReference type="STRING" id="169679.CSACC_43590"/>
<keyword evidence="1" id="KW-0677">Repeat</keyword>
<evidence type="ECO:0000259" key="2">
    <source>
        <dbReference type="PROSITE" id="PS51372"/>
    </source>
</evidence>
<dbReference type="EMBL" id="LZYZ01000001">
    <property type="protein sequence ID" value="OOM16675.1"/>
    <property type="molecule type" value="Genomic_DNA"/>
</dbReference>
<sequence>MNTVLNNDEIVLKVFNNNIVLVNSKEKEKILFAKGIGFGKKSGDVVPKNTKIDKVFIIENDENRANLNELVGKFDEKFLAVCEEAIYDVSKQLDTELNERIHIALIDHLSFAIERLKSKEEIENPFLIETKTLYPKEFSLAKLIALKIEKYSNVKIPEGEIGFIALHIHSSINDGKLSNTIKNTNLSNIIVKFVEQRLDIHIDRNSLDYARFCTHIKFAIQRIMVNAPAHNELSKMIKKTYKETYSIAEEIGRIIERELNVKVTKDEVAFLTIHIERFKLCKKIQ</sequence>
<dbReference type="InterPro" id="IPR050661">
    <property type="entry name" value="BglG_antiterminators"/>
</dbReference>
<reference evidence="3 4" key="1">
    <citation type="submission" date="2016-05" db="EMBL/GenBank/DDBJ databases">
        <title>Microbial solvent formation.</title>
        <authorList>
            <person name="Poehlein A."/>
            <person name="Montoya Solano J.D."/>
            <person name="Flitsch S."/>
            <person name="Krabben P."/>
            <person name="Duerre P."/>
            <person name="Daniel R."/>
        </authorList>
    </citation>
    <scope>NUCLEOTIDE SEQUENCE [LARGE SCALE GENOMIC DNA]</scope>
    <source>
        <strain evidence="3 4">L1-8</strain>
    </source>
</reference>
<dbReference type="GO" id="GO:0006355">
    <property type="term" value="P:regulation of DNA-templated transcription"/>
    <property type="evidence" value="ECO:0007669"/>
    <property type="project" value="InterPro"/>
</dbReference>
<dbReference type="InterPro" id="IPR036634">
    <property type="entry name" value="PRD_sf"/>
</dbReference>
<dbReference type="InterPro" id="IPR004341">
    <property type="entry name" value="CAT_RNA-bd_dom"/>
</dbReference>
<dbReference type="Gene3D" id="1.10.1790.10">
    <property type="entry name" value="PRD domain"/>
    <property type="match status" value="1"/>
</dbReference>
<dbReference type="AlphaFoldDB" id="A0A1S8NJM1"/>
<dbReference type="NCBIfam" id="NF047357">
    <property type="entry name" value="antiterm_GlcT"/>
    <property type="match status" value="1"/>
</dbReference>
<comment type="caution">
    <text evidence="3">The sequence shown here is derived from an EMBL/GenBank/DDBJ whole genome shotgun (WGS) entry which is preliminary data.</text>
</comment>
<evidence type="ECO:0000313" key="4">
    <source>
        <dbReference type="Proteomes" id="UP000191154"/>
    </source>
</evidence>
<dbReference type="Gene3D" id="1.20.890.100">
    <property type="match status" value="1"/>
</dbReference>
<dbReference type="InterPro" id="IPR036650">
    <property type="entry name" value="CAT_RNA-bd_dom_sf"/>
</dbReference>
<organism evidence="3 4">
    <name type="scientific">Clostridium saccharobutylicum</name>
    <dbReference type="NCBI Taxonomy" id="169679"/>
    <lineage>
        <taxon>Bacteria</taxon>
        <taxon>Bacillati</taxon>
        <taxon>Bacillota</taxon>
        <taxon>Clostridia</taxon>
        <taxon>Eubacteriales</taxon>
        <taxon>Clostridiaceae</taxon>
        <taxon>Clostridium</taxon>
    </lineage>
</organism>
<dbReference type="PANTHER" id="PTHR30185">
    <property type="entry name" value="CRYPTIC BETA-GLUCOSIDE BGL OPERON ANTITERMINATOR"/>
    <property type="match status" value="1"/>
</dbReference>
<dbReference type="SMART" id="SM01061">
    <property type="entry name" value="CAT_RBD"/>
    <property type="match status" value="1"/>
</dbReference>
<proteinExistence type="predicted"/>
<evidence type="ECO:0000256" key="1">
    <source>
        <dbReference type="ARBA" id="ARBA00022737"/>
    </source>
</evidence>
<dbReference type="Gene3D" id="1.20.58.1950">
    <property type="match status" value="1"/>
</dbReference>
<dbReference type="InterPro" id="IPR011608">
    <property type="entry name" value="PRD"/>
</dbReference>
<dbReference type="SUPFAM" id="SSF63520">
    <property type="entry name" value="PTS-regulatory domain, PRD"/>
    <property type="match status" value="2"/>
</dbReference>
<feature type="domain" description="PRD" evidence="2">
    <location>
        <begin position="73"/>
        <end position="178"/>
    </location>
</feature>
<dbReference type="Proteomes" id="UP000191154">
    <property type="component" value="Unassembled WGS sequence"/>
</dbReference>
<dbReference type="PROSITE" id="PS51372">
    <property type="entry name" value="PRD_2"/>
    <property type="match status" value="2"/>
</dbReference>
<protein>
    <submittedName>
        <fullName evidence="3">PtsGHI operon antiterminator</fullName>
    </submittedName>
</protein>